<dbReference type="SUPFAM" id="SSF56601">
    <property type="entry name" value="beta-lactamase/transpeptidase-like"/>
    <property type="match status" value="1"/>
</dbReference>
<dbReference type="GO" id="GO:0006508">
    <property type="term" value="P:proteolysis"/>
    <property type="evidence" value="ECO:0007669"/>
    <property type="project" value="InterPro"/>
</dbReference>
<dbReference type="PRINTS" id="PR00725">
    <property type="entry name" value="DADACBPTASE1"/>
</dbReference>
<gene>
    <name evidence="8" type="ORF">DFP99_1037</name>
</gene>
<dbReference type="GO" id="GO:0071555">
    <property type="term" value="P:cell wall organization"/>
    <property type="evidence" value="ECO:0007669"/>
    <property type="project" value="UniProtKB-KW"/>
</dbReference>
<dbReference type="GO" id="GO:0009002">
    <property type="term" value="F:serine-type D-Ala-D-Ala carboxypeptidase activity"/>
    <property type="evidence" value="ECO:0007669"/>
    <property type="project" value="InterPro"/>
</dbReference>
<dbReference type="InterPro" id="IPR018044">
    <property type="entry name" value="Peptidase_S11"/>
</dbReference>
<keyword evidence="3" id="KW-0378">Hydrolase</keyword>
<evidence type="ECO:0000313" key="8">
    <source>
        <dbReference type="EMBL" id="RDL06649.1"/>
    </source>
</evidence>
<dbReference type="Gene3D" id="3.40.710.10">
    <property type="entry name" value="DD-peptidase/beta-lactamase superfamily"/>
    <property type="match status" value="1"/>
</dbReference>
<dbReference type="Pfam" id="PF00768">
    <property type="entry name" value="Peptidase_S11"/>
    <property type="match status" value="1"/>
</dbReference>
<keyword evidence="9" id="KW-1185">Reference proteome</keyword>
<evidence type="ECO:0000256" key="3">
    <source>
        <dbReference type="ARBA" id="ARBA00022801"/>
    </source>
</evidence>
<dbReference type="InterPro" id="IPR001967">
    <property type="entry name" value="Peptidase_S11_N"/>
</dbReference>
<dbReference type="PANTHER" id="PTHR21581:SF11">
    <property type="entry name" value="D-ALANYL-D-ALANINE CARBOXYPEPTIDASE DACA"/>
    <property type="match status" value="1"/>
</dbReference>
<dbReference type="InterPro" id="IPR012338">
    <property type="entry name" value="Beta-lactam/transpept-like"/>
</dbReference>
<proteinExistence type="inferred from homology"/>
<sequence>MNKRIITLIFALGLIFSPSVAHAELFTAHNINSQAAVLVDAQTGQVLTAKNAEQRLPIASTSKLLTIYLVELAIKNGDISANQKVKIDQATATLSNTALLASVPVKVGEILTVRELEEQALVASSNAAAYQLAVVVAGSHSRFVDMMNAQLSKWGIKNAGFSTSSGLMNSDLAAAANPKAASSAENSLSARELALVAKKTITAFPKLLEITKQARIVTPSKNGNVTVKNTNMLLTNGRGYQFEGLKTGSSPTNGETLVGLTTLAGRRVITVVIGNSLSTDGIFDDTITMLNEAKSKVQVATLAAGTRVRSTVVKYAPQTTKYPLVTKGTATLFVQKSGATHLTVATKRQFKLVAPLKQGHLVATESVRVAGNQKLSDSIDQATMPKVKLVTKHAIAEVALPVRWYRNVMEWISAHL</sequence>
<dbReference type="GO" id="GO:0008360">
    <property type="term" value="P:regulation of cell shape"/>
    <property type="evidence" value="ECO:0007669"/>
    <property type="project" value="UniProtKB-KW"/>
</dbReference>
<name>A0A288Q598_9LACO</name>
<evidence type="ECO:0000313" key="9">
    <source>
        <dbReference type="Proteomes" id="UP000254912"/>
    </source>
</evidence>
<organism evidence="8 9">
    <name type="scientific">Weissella soli</name>
    <dbReference type="NCBI Taxonomy" id="155866"/>
    <lineage>
        <taxon>Bacteria</taxon>
        <taxon>Bacillati</taxon>
        <taxon>Bacillota</taxon>
        <taxon>Bacilli</taxon>
        <taxon>Lactobacillales</taxon>
        <taxon>Lactobacillaceae</taxon>
        <taxon>Weissella</taxon>
    </lineage>
</organism>
<dbReference type="GeneID" id="94545230"/>
<comment type="similarity">
    <text evidence="1 7">Belongs to the peptidase S11 family.</text>
</comment>
<evidence type="ECO:0000256" key="1">
    <source>
        <dbReference type="ARBA" id="ARBA00007164"/>
    </source>
</evidence>
<evidence type="ECO:0000256" key="6">
    <source>
        <dbReference type="ARBA" id="ARBA00023316"/>
    </source>
</evidence>
<keyword evidence="6" id="KW-0961">Cell wall biogenesis/degradation</keyword>
<evidence type="ECO:0000256" key="4">
    <source>
        <dbReference type="ARBA" id="ARBA00022960"/>
    </source>
</evidence>
<dbReference type="AlphaFoldDB" id="A0A288Q598"/>
<comment type="caution">
    <text evidence="8">The sequence shown here is derived from an EMBL/GenBank/DDBJ whole genome shotgun (WGS) entry which is preliminary data.</text>
</comment>
<reference evidence="8 9" key="1">
    <citation type="submission" date="2018-07" db="EMBL/GenBank/DDBJ databases">
        <title>Genomic Encyclopedia of Type Strains, Phase III (KMG-III): the genomes of soil and plant-associated and newly described type strains.</title>
        <authorList>
            <person name="Whitman W."/>
        </authorList>
    </citation>
    <scope>NUCLEOTIDE SEQUENCE [LARGE SCALE GENOMIC DNA]</scope>
    <source>
        <strain evidence="8 9">CECT 7031</strain>
    </source>
</reference>
<accession>A0A288Q598</accession>
<dbReference type="Proteomes" id="UP000254912">
    <property type="component" value="Unassembled WGS sequence"/>
</dbReference>
<protein>
    <submittedName>
        <fullName evidence="8">D-alanyl-D-alanine carboxypeptidase (Penicillin-binding protein 5/6)</fullName>
    </submittedName>
</protein>
<dbReference type="PANTHER" id="PTHR21581">
    <property type="entry name" value="D-ALANYL-D-ALANINE CARBOXYPEPTIDASE"/>
    <property type="match status" value="1"/>
</dbReference>
<keyword evidence="5" id="KW-0573">Peptidoglycan synthesis</keyword>
<dbReference type="EMBL" id="QRAS01000002">
    <property type="protein sequence ID" value="RDL06649.1"/>
    <property type="molecule type" value="Genomic_DNA"/>
</dbReference>
<keyword evidence="4" id="KW-0133">Cell shape</keyword>
<keyword evidence="2" id="KW-0732">Signal</keyword>
<keyword evidence="8" id="KW-0645">Protease</keyword>
<keyword evidence="8" id="KW-0121">Carboxypeptidase</keyword>
<dbReference type="KEGG" id="wso:WSWS_00015"/>
<evidence type="ECO:0000256" key="2">
    <source>
        <dbReference type="ARBA" id="ARBA00022729"/>
    </source>
</evidence>
<dbReference type="RefSeq" id="WP_070229351.1">
    <property type="nucleotide sequence ID" value="NZ_BJYO01000003.1"/>
</dbReference>
<dbReference type="GO" id="GO:0009252">
    <property type="term" value="P:peptidoglycan biosynthetic process"/>
    <property type="evidence" value="ECO:0007669"/>
    <property type="project" value="UniProtKB-KW"/>
</dbReference>
<evidence type="ECO:0000256" key="7">
    <source>
        <dbReference type="RuleBase" id="RU004016"/>
    </source>
</evidence>
<evidence type="ECO:0000256" key="5">
    <source>
        <dbReference type="ARBA" id="ARBA00022984"/>
    </source>
</evidence>